<keyword evidence="3" id="KW-1185">Reference proteome</keyword>
<organism evidence="2 3">
    <name type="scientific">Candidatus Electrothrix aarhusensis</name>
    <dbReference type="NCBI Taxonomy" id="1859131"/>
    <lineage>
        <taxon>Bacteria</taxon>
        <taxon>Pseudomonadati</taxon>
        <taxon>Thermodesulfobacteriota</taxon>
        <taxon>Desulfobulbia</taxon>
        <taxon>Desulfobulbales</taxon>
        <taxon>Desulfobulbaceae</taxon>
        <taxon>Candidatus Electrothrix</taxon>
    </lineage>
</organism>
<evidence type="ECO:0000313" key="3">
    <source>
        <dbReference type="Proteomes" id="UP000287853"/>
    </source>
</evidence>
<dbReference type="Proteomes" id="UP000287853">
    <property type="component" value="Unassembled WGS sequence"/>
</dbReference>
<protein>
    <submittedName>
        <fullName evidence="2">Uncharacterized protein</fullName>
    </submittedName>
</protein>
<keyword evidence="1" id="KW-0732">Signal</keyword>
<evidence type="ECO:0000313" key="2">
    <source>
        <dbReference type="EMBL" id="RWX44921.1"/>
    </source>
</evidence>
<name>A0A444IVL5_9BACT</name>
<reference evidence="2 3" key="1">
    <citation type="submission" date="2017-01" db="EMBL/GenBank/DDBJ databases">
        <title>The cable genome- insights into the physiology and evolution of filamentous bacteria capable of sulfide oxidation via long distance electron transfer.</title>
        <authorList>
            <person name="Schreiber L."/>
            <person name="Bjerg J.T."/>
            <person name="Boggild A."/>
            <person name="Van De Vossenberg J."/>
            <person name="Meysman F."/>
            <person name="Nielsen L.P."/>
            <person name="Schramm A."/>
            <person name="Kjeldsen K.U."/>
        </authorList>
    </citation>
    <scope>NUCLEOTIDE SEQUENCE [LARGE SCALE GENOMIC DNA]</scope>
    <source>
        <strain evidence="2">MCF</strain>
    </source>
</reference>
<proteinExistence type="predicted"/>
<dbReference type="AlphaFoldDB" id="A0A444IVL5"/>
<feature type="chain" id="PRO_5019572513" evidence="1">
    <location>
        <begin position="24"/>
        <end position="109"/>
    </location>
</feature>
<sequence>MKRFLVMFFILLAITVSSSLVYAERITQTDVTIDILGSHWDTPLYMTLIEGFDTTCKFNLIYCKKVNKDCPFYYSTALAAKLTNRKLKEIRYEHDPDTDYCDLVLISIQ</sequence>
<gene>
    <name evidence="2" type="ORF">H206_01224</name>
</gene>
<evidence type="ECO:0000256" key="1">
    <source>
        <dbReference type="SAM" id="SignalP"/>
    </source>
</evidence>
<comment type="caution">
    <text evidence="2">The sequence shown here is derived from an EMBL/GenBank/DDBJ whole genome shotgun (WGS) entry which is preliminary data.</text>
</comment>
<feature type="signal peptide" evidence="1">
    <location>
        <begin position="1"/>
        <end position="23"/>
    </location>
</feature>
<dbReference type="EMBL" id="MTKO01000086">
    <property type="protein sequence ID" value="RWX44921.1"/>
    <property type="molecule type" value="Genomic_DNA"/>
</dbReference>
<accession>A0A444IVL5</accession>